<evidence type="ECO:0000313" key="3">
    <source>
        <dbReference type="Proteomes" id="UP000027936"/>
    </source>
</evidence>
<reference evidence="2 3" key="1">
    <citation type="submission" date="2014-04" db="EMBL/GenBank/DDBJ databases">
        <title>Draft genome sequence of Bacillus azotoformans MEV2011, a (co-) denitrifying strain unable to grow in the presence of oxygen.</title>
        <authorList>
            <person name="Nielsen M."/>
            <person name="Schreiber L."/>
            <person name="Finster K."/>
            <person name="Schramm A."/>
        </authorList>
    </citation>
    <scope>NUCLEOTIDE SEQUENCE [LARGE SCALE GENOMIC DNA]</scope>
    <source>
        <strain evidence="2 3">MEV2011</strain>
    </source>
</reference>
<evidence type="ECO:0008006" key="4">
    <source>
        <dbReference type="Google" id="ProtNLM"/>
    </source>
</evidence>
<evidence type="ECO:0000313" key="2">
    <source>
        <dbReference type="EMBL" id="KEF38180.1"/>
    </source>
</evidence>
<comment type="caution">
    <text evidence="2">The sequence shown here is derived from an EMBL/GenBank/DDBJ whole genome shotgun (WGS) entry which is preliminary data.</text>
</comment>
<keyword evidence="1" id="KW-1133">Transmembrane helix</keyword>
<dbReference type="PATRIC" id="fig|1348973.3.peg.2517"/>
<evidence type="ECO:0000256" key="1">
    <source>
        <dbReference type="SAM" id="Phobius"/>
    </source>
</evidence>
<protein>
    <recommendedName>
        <fullName evidence="4">DUF5683 domain-containing protein</fullName>
    </recommendedName>
</protein>
<keyword evidence="1" id="KW-0812">Transmembrane</keyword>
<gene>
    <name evidence="2" type="ORF">M670_02599</name>
</gene>
<sequence>MRVISALFSMLMPGFGQIYNRQFIKGIFFVILEHYVNASANINKAIQLDFNGFHQQALEAVIYDGLLFYPGFYVYAVWDSWFYAKVGANKTKTAIPFIISGFLGEFGSIYATKIPIPSLTTGLLMIIPMIIGMIVFRKQ</sequence>
<dbReference type="AlphaFoldDB" id="A0A072NY67"/>
<dbReference type="EMBL" id="JJRY01000009">
    <property type="protein sequence ID" value="KEF38180.1"/>
    <property type="molecule type" value="Genomic_DNA"/>
</dbReference>
<name>A0A072NY67_SCHAZ</name>
<dbReference type="Proteomes" id="UP000027936">
    <property type="component" value="Unassembled WGS sequence"/>
</dbReference>
<keyword evidence="1" id="KW-0472">Membrane</keyword>
<dbReference type="OrthoDB" id="9792998at2"/>
<feature type="transmembrane region" description="Helical" evidence="1">
    <location>
        <begin position="60"/>
        <end position="82"/>
    </location>
</feature>
<dbReference type="RefSeq" id="WP_035195927.1">
    <property type="nucleotide sequence ID" value="NZ_JJRY01000009.1"/>
</dbReference>
<organism evidence="2 3">
    <name type="scientific">Schinkia azotoformans MEV2011</name>
    <dbReference type="NCBI Taxonomy" id="1348973"/>
    <lineage>
        <taxon>Bacteria</taxon>
        <taxon>Bacillati</taxon>
        <taxon>Bacillota</taxon>
        <taxon>Bacilli</taxon>
        <taxon>Bacillales</taxon>
        <taxon>Bacillaceae</taxon>
        <taxon>Calidifontibacillus/Schinkia group</taxon>
        <taxon>Schinkia</taxon>
    </lineage>
</organism>
<proteinExistence type="predicted"/>
<accession>A0A072NY67</accession>
<feature type="transmembrane region" description="Helical" evidence="1">
    <location>
        <begin position="118"/>
        <end position="136"/>
    </location>
</feature>